<dbReference type="PROSITE" id="PS51186">
    <property type="entry name" value="GNAT"/>
    <property type="match status" value="1"/>
</dbReference>
<dbReference type="InterPro" id="IPR000182">
    <property type="entry name" value="GNAT_dom"/>
</dbReference>
<evidence type="ECO:0000259" key="1">
    <source>
        <dbReference type="PROSITE" id="PS51186"/>
    </source>
</evidence>
<dbReference type="Proteomes" id="UP000323865">
    <property type="component" value="Chromosome"/>
</dbReference>
<feature type="domain" description="N-acetyltransferase" evidence="1">
    <location>
        <begin position="2"/>
        <end position="161"/>
    </location>
</feature>
<dbReference type="RefSeq" id="WP_150332310.1">
    <property type="nucleotide sequence ID" value="NZ_CP044108.1"/>
</dbReference>
<dbReference type="Gene3D" id="3.40.630.30">
    <property type="match status" value="1"/>
</dbReference>
<sequence>MLVVRSLDSTDREEILRVLQDDGGYAARVNGEQADSRTVASLLHDKPPEVGADDHHVVGLWVDDELAGVASLVVGWPSPDIMYLGLLQLRTSHQGRGFARAFHQVLRAEFPGRWRLTVVDTNAEVLPFWERLGYARTGETKEWTSDSGLRHEVIVMELPALRERGAPLRPPLTS</sequence>
<dbReference type="EMBL" id="CP044108">
    <property type="protein sequence ID" value="QEU10896.1"/>
    <property type="molecule type" value="Genomic_DNA"/>
</dbReference>
<dbReference type="InterPro" id="IPR016181">
    <property type="entry name" value="Acyl_CoA_acyltransferase"/>
</dbReference>
<keyword evidence="3" id="KW-1185">Reference proteome</keyword>
<dbReference type="SUPFAM" id="SSF55729">
    <property type="entry name" value="Acyl-CoA N-acyltransferases (Nat)"/>
    <property type="match status" value="1"/>
</dbReference>
<accession>A0ABX6A166</accession>
<organism evidence="2 3">
    <name type="scientific">Dermabacter vaginalis</name>
    <dbReference type="NCBI Taxonomy" id="1630135"/>
    <lineage>
        <taxon>Bacteria</taxon>
        <taxon>Bacillati</taxon>
        <taxon>Actinomycetota</taxon>
        <taxon>Actinomycetes</taxon>
        <taxon>Micrococcales</taxon>
        <taxon>Dermabacteraceae</taxon>
        <taxon>Dermabacter</taxon>
    </lineage>
</organism>
<proteinExistence type="predicted"/>
<reference evidence="2 3" key="1">
    <citation type="submission" date="2019-09" db="EMBL/GenBank/DDBJ databases">
        <title>FDA dAtabase for Regulatory Grade micrObial Sequences (FDA-ARGOS): Supporting development and validation of Infectious Disease Dx tests.</title>
        <authorList>
            <person name="Sciortino C."/>
            <person name="Tallon L."/>
            <person name="Sadzewicz L."/>
            <person name="Vavikolanu K."/>
            <person name="Mehta A."/>
            <person name="Aluvathingal J."/>
            <person name="Nadendla S."/>
            <person name="Nandy P."/>
            <person name="Geyer C."/>
            <person name="Yan Y."/>
            <person name="Sichtig H."/>
        </authorList>
    </citation>
    <scope>NUCLEOTIDE SEQUENCE [LARGE SCALE GENOMIC DNA]</scope>
    <source>
        <strain evidence="2 3">FDAARGOS_640</strain>
    </source>
</reference>
<name>A0ABX6A166_9MICO</name>
<gene>
    <name evidence="2" type="ORF">FOB48_00280</name>
</gene>
<evidence type="ECO:0000313" key="3">
    <source>
        <dbReference type="Proteomes" id="UP000323865"/>
    </source>
</evidence>
<dbReference type="Pfam" id="PF00583">
    <property type="entry name" value="Acetyltransf_1"/>
    <property type="match status" value="1"/>
</dbReference>
<evidence type="ECO:0000313" key="2">
    <source>
        <dbReference type="EMBL" id="QEU10896.1"/>
    </source>
</evidence>
<protein>
    <submittedName>
        <fullName evidence="2">GNAT family N-acetyltransferase</fullName>
    </submittedName>
</protein>